<dbReference type="InterPro" id="IPR029058">
    <property type="entry name" value="AB_hydrolase_fold"/>
</dbReference>
<keyword evidence="4" id="KW-1185">Reference proteome</keyword>
<comment type="caution">
    <text evidence="3">The sequence shown here is derived from an EMBL/GenBank/DDBJ whole genome shotgun (WGS) entry which is preliminary data.</text>
</comment>
<dbReference type="OrthoDB" id="442675at2759"/>
<comment type="similarity">
    <text evidence="1">Belongs to the thioesterase family.</text>
</comment>
<dbReference type="InterPro" id="IPR012223">
    <property type="entry name" value="TEII"/>
</dbReference>
<sequence length="376" mass="41383">MVPAIEVRPALKRLADSKSPSQELTLHGERLHYELLSGVGPTHGWVSTTLQGRALMEKVGVQNYVADAKDWSAYGVLPPLLASKWLAKYEHGRSARCRLVCFFGAGHDAVGFANWNQYTAEHFPLIEPLLVTLPGHGANRHVALQEDAQALAKLAADELLGLTDKFGPFALLGFSVGATASYALALEMIERGHKPLKLYVAGRAGPRIRYRPPAFEEIWALDSIGWMRWFVANFATAEDVKRTERLIKLSDGPGDGLLKSIASSQKADMLIGDSLAGASPLVIDSDLHVVASRADEVWPAEETAKSGNHCDPPYMDCAETWQPFSRGIVTSKYFDEVKHSELCTELLLEEVCCDLSGLLDRQNMAKQVAENMYPRR</sequence>
<gene>
    <name evidence="3" type="primary">grsT</name>
    <name evidence="3" type="ORF">SPIL2461_LOCUS23100</name>
</gene>
<dbReference type="SUPFAM" id="SSF53474">
    <property type="entry name" value="alpha/beta-Hydrolases"/>
    <property type="match status" value="1"/>
</dbReference>
<dbReference type="Proteomes" id="UP000649617">
    <property type="component" value="Unassembled WGS sequence"/>
</dbReference>
<dbReference type="EMBL" id="CAJNIZ010047937">
    <property type="protein sequence ID" value="CAE7778695.1"/>
    <property type="molecule type" value="Genomic_DNA"/>
</dbReference>
<evidence type="ECO:0000313" key="4">
    <source>
        <dbReference type="Proteomes" id="UP000649617"/>
    </source>
</evidence>
<feature type="domain" description="Thioesterase" evidence="2">
    <location>
        <begin position="98"/>
        <end position="204"/>
    </location>
</feature>
<organism evidence="3 4">
    <name type="scientific">Symbiodinium pilosum</name>
    <name type="common">Dinoflagellate</name>
    <dbReference type="NCBI Taxonomy" id="2952"/>
    <lineage>
        <taxon>Eukaryota</taxon>
        <taxon>Sar</taxon>
        <taxon>Alveolata</taxon>
        <taxon>Dinophyceae</taxon>
        <taxon>Suessiales</taxon>
        <taxon>Symbiodiniaceae</taxon>
        <taxon>Symbiodinium</taxon>
    </lineage>
</organism>
<evidence type="ECO:0000313" key="3">
    <source>
        <dbReference type="EMBL" id="CAE7778695.1"/>
    </source>
</evidence>
<proteinExistence type="inferred from homology"/>
<evidence type="ECO:0000256" key="1">
    <source>
        <dbReference type="ARBA" id="ARBA00007169"/>
    </source>
</evidence>
<name>A0A812YFL5_SYMPI</name>
<accession>A0A812YFL5</accession>
<dbReference type="PANTHER" id="PTHR11487:SF0">
    <property type="entry name" value="S-ACYL FATTY ACID SYNTHASE THIOESTERASE, MEDIUM CHAIN"/>
    <property type="match status" value="1"/>
</dbReference>
<dbReference type="InterPro" id="IPR001031">
    <property type="entry name" value="Thioesterase"/>
</dbReference>
<dbReference type="PANTHER" id="PTHR11487">
    <property type="entry name" value="THIOESTERASE"/>
    <property type="match status" value="1"/>
</dbReference>
<reference evidence="3" key="1">
    <citation type="submission" date="2021-02" db="EMBL/GenBank/DDBJ databases">
        <authorList>
            <person name="Dougan E. K."/>
            <person name="Rhodes N."/>
            <person name="Thang M."/>
            <person name="Chan C."/>
        </authorList>
    </citation>
    <scope>NUCLEOTIDE SEQUENCE</scope>
</reference>
<dbReference type="GO" id="GO:0008610">
    <property type="term" value="P:lipid biosynthetic process"/>
    <property type="evidence" value="ECO:0007669"/>
    <property type="project" value="TreeGrafter"/>
</dbReference>
<protein>
    <submittedName>
        <fullName evidence="3">GrsT protein</fullName>
    </submittedName>
</protein>
<dbReference type="AlphaFoldDB" id="A0A812YFL5"/>
<dbReference type="Gene3D" id="3.40.50.1820">
    <property type="entry name" value="alpha/beta hydrolase"/>
    <property type="match status" value="1"/>
</dbReference>
<dbReference type="Pfam" id="PF00975">
    <property type="entry name" value="Thioesterase"/>
    <property type="match status" value="1"/>
</dbReference>
<evidence type="ECO:0000259" key="2">
    <source>
        <dbReference type="Pfam" id="PF00975"/>
    </source>
</evidence>